<gene>
    <name evidence="2" type="ORF">OXD698_LOCUS53248</name>
</gene>
<organism evidence="2 3">
    <name type="scientific">Adineta steineri</name>
    <dbReference type="NCBI Taxonomy" id="433720"/>
    <lineage>
        <taxon>Eukaryota</taxon>
        <taxon>Metazoa</taxon>
        <taxon>Spiralia</taxon>
        <taxon>Gnathifera</taxon>
        <taxon>Rotifera</taxon>
        <taxon>Eurotatoria</taxon>
        <taxon>Bdelloidea</taxon>
        <taxon>Adinetida</taxon>
        <taxon>Adinetidae</taxon>
        <taxon>Adineta</taxon>
    </lineage>
</organism>
<feature type="non-terminal residue" evidence="2">
    <location>
        <position position="1"/>
    </location>
</feature>
<proteinExistence type="predicted"/>
<feature type="region of interest" description="Disordered" evidence="1">
    <location>
        <begin position="1"/>
        <end position="38"/>
    </location>
</feature>
<feature type="compositionally biased region" description="Polar residues" evidence="1">
    <location>
        <begin position="11"/>
        <end position="20"/>
    </location>
</feature>
<evidence type="ECO:0000256" key="1">
    <source>
        <dbReference type="SAM" id="MobiDB-lite"/>
    </source>
</evidence>
<reference evidence="2" key="1">
    <citation type="submission" date="2021-02" db="EMBL/GenBank/DDBJ databases">
        <authorList>
            <person name="Nowell W R."/>
        </authorList>
    </citation>
    <scope>NUCLEOTIDE SEQUENCE</scope>
</reference>
<accession>A0A820QWY1</accession>
<evidence type="ECO:0000313" key="3">
    <source>
        <dbReference type="Proteomes" id="UP000663844"/>
    </source>
</evidence>
<name>A0A820QWY1_9BILA</name>
<feature type="compositionally biased region" description="Acidic residues" evidence="1">
    <location>
        <begin position="21"/>
        <end position="30"/>
    </location>
</feature>
<evidence type="ECO:0000313" key="2">
    <source>
        <dbReference type="EMBL" id="CAF4431285.1"/>
    </source>
</evidence>
<comment type="caution">
    <text evidence="2">The sequence shown here is derived from an EMBL/GenBank/DDBJ whole genome shotgun (WGS) entry which is preliminary data.</text>
</comment>
<dbReference type="Proteomes" id="UP000663844">
    <property type="component" value="Unassembled WGS sequence"/>
</dbReference>
<dbReference type="EMBL" id="CAJOAZ010030220">
    <property type="protein sequence ID" value="CAF4431285.1"/>
    <property type="molecule type" value="Genomic_DNA"/>
</dbReference>
<sequence length="38" mass="4553">MFNFEHYRTKPGTNESTGENNTEDNEDGMWEETFKTHQ</sequence>
<dbReference type="AlphaFoldDB" id="A0A820QWY1"/>
<protein>
    <submittedName>
        <fullName evidence="2">Uncharacterized protein</fullName>
    </submittedName>
</protein>